<protein>
    <submittedName>
        <fullName evidence="2">Uncharacterized protein</fullName>
    </submittedName>
</protein>
<dbReference type="Proteomes" id="UP000094819">
    <property type="component" value="Unassembled WGS sequence"/>
</dbReference>
<dbReference type="EMBL" id="AWGH01000026">
    <property type="protein sequence ID" value="ODN88040.1"/>
    <property type="molecule type" value="Genomic_DNA"/>
</dbReference>
<accession>A0A1E3IHG1</accession>
<dbReference type="GeneID" id="30195991"/>
<feature type="region of interest" description="Disordered" evidence="1">
    <location>
        <begin position="36"/>
        <end position="67"/>
    </location>
</feature>
<evidence type="ECO:0000313" key="3">
    <source>
        <dbReference type="Proteomes" id="UP000094819"/>
    </source>
</evidence>
<evidence type="ECO:0000256" key="1">
    <source>
        <dbReference type="SAM" id="MobiDB-lite"/>
    </source>
</evidence>
<dbReference type="AlphaFoldDB" id="A0A1E3IHG1"/>
<dbReference type="PANTHER" id="PTHR43388">
    <property type="entry name" value="HYDROGENASE MATURATION FACTOR HOXX"/>
    <property type="match status" value="1"/>
</dbReference>
<organism evidence="2 3">
    <name type="scientific">Cryptococcus wingfieldii CBS 7118</name>
    <dbReference type="NCBI Taxonomy" id="1295528"/>
    <lineage>
        <taxon>Eukaryota</taxon>
        <taxon>Fungi</taxon>
        <taxon>Dikarya</taxon>
        <taxon>Basidiomycota</taxon>
        <taxon>Agaricomycotina</taxon>
        <taxon>Tremellomycetes</taxon>
        <taxon>Tremellales</taxon>
        <taxon>Cryptococcaceae</taxon>
        <taxon>Cryptococcus</taxon>
    </lineage>
</organism>
<dbReference type="RefSeq" id="XP_019029108.1">
    <property type="nucleotide sequence ID" value="XM_019178831.1"/>
</dbReference>
<gene>
    <name evidence="2" type="ORF">L198_06779</name>
</gene>
<keyword evidence="3" id="KW-1185">Reference proteome</keyword>
<dbReference type="InterPro" id="IPR047180">
    <property type="entry name" value="HoxX-like"/>
</dbReference>
<reference evidence="2 3" key="1">
    <citation type="submission" date="2016-06" db="EMBL/GenBank/DDBJ databases">
        <title>Evolution of pathogenesis and genome organization in the Tremellales.</title>
        <authorList>
            <person name="Cuomo C."/>
            <person name="Litvintseva A."/>
            <person name="Heitman J."/>
            <person name="Chen Y."/>
            <person name="Sun S."/>
            <person name="Springer D."/>
            <person name="Dromer F."/>
            <person name="Young S."/>
            <person name="Zeng Q."/>
            <person name="Chapman S."/>
            <person name="Gujja S."/>
            <person name="Saif S."/>
            <person name="Birren B."/>
        </authorList>
    </citation>
    <scope>NUCLEOTIDE SEQUENCE [LARGE SCALE GENOMIC DNA]</scope>
    <source>
        <strain evidence="2 3">CBS 7118</strain>
    </source>
</reference>
<dbReference type="OrthoDB" id="10495905at2759"/>
<comment type="caution">
    <text evidence="2">The sequence shown here is derived from an EMBL/GenBank/DDBJ whole genome shotgun (WGS) entry which is preliminary data.</text>
</comment>
<name>A0A1E3IHG1_9TREE</name>
<evidence type="ECO:0000313" key="2">
    <source>
        <dbReference type="EMBL" id="ODN88040.1"/>
    </source>
</evidence>
<dbReference type="PANTHER" id="PTHR43388:SF1">
    <property type="entry name" value="HYDROGENASE MATURATION FACTOR HOXX"/>
    <property type="match status" value="1"/>
</dbReference>
<proteinExistence type="predicted"/>
<sequence length="158" mass="16595">MAEAIKFAGHGNILDNVQRDAGREGDLFTEASTMEHSRLKAAAPSSQPSNGPPAPPQGCQGARPHGRPLLPHGIALNTIEHASSPGQETWDNICAIDDIVSFLCSDIFNEQPAFMHGQGKALSERGVVTVAFVRWNAAAGGVALATACDVVLDGRGWV</sequence>